<dbReference type="Gene3D" id="3.40.50.2000">
    <property type="entry name" value="Glycogen Phosphorylase B"/>
    <property type="match status" value="2"/>
</dbReference>
<dbReference type="EMBL" id="JAAXKZ010000026">
    <property type="protein sequence ID" value="NMH91869.1"/>
    <property type="molecule type" value="Genomic_DNA"/>
</dbReference>
<evidence type="ECO:0000313" key="4">
    <source>
        <dbReference type="Proteomes" id="UP000586918"/>
    </source>
</evidence>
<evidence type="ECO:0000259" key="2">
    <source>
        <dbReference type="Pfam" id="PF00534"/>
    </source>
</evidence>
<organism evidence="3 4">
    <name type="scientific">Pseudonocardia bannensis</name>
    <dbReference type="NCBI Taxonomy" id="630973"/>
    <lineage>
        <taxon>Bacteria</taxon>
        <taxon>Bacillati</taxon>
        <taxon>Actinomycetota</taxon>
        <taxon>Actinomycetes</taxon>
        <taxon>Pseudonocardiales</taxon>
        <taxon>Pseudonocardiaceae</taxon>
        <taxon>Pseudonocardia</taxon>
    </lineage>
</organism>
<accession>A0A848DH45</accession>
<evidence type="ECO:0000256" key="1">
    <source>
        <dbReference type="ARBA" id="ARBA00022679"/>
    </source>
</evidence>
<feature type="domain" description="Glycosyl transferase family 1" evidence="2">
    <location>
        <begin position="191"/>
        <end position="353"/>
    </location>
</feature>
<dbReference type="PANTHER" id="PTHR12526:SF636">
    <property type="entry name" value="BLL3647 PROTEIN"/>
    <property type="match status" value="1"/>
</dbReference>
<sequence length="378" mass="39113">MGELRAHAVRPATRPAGLRSVHVVVPDDIDDATVPSGGNAYDRRVCRGLPATGWSVHELAVAGAWPRPDTTARAALARALATVPDGAVVLVDGLVACGVPDVVVPAARRLRLVVLVHLPLGDEVGAGPAPAAELAALERETLHAASAVVATSPWAARRLVAQHGLGTDRVHVAAPGTDPAPLAPGTDGASRLLCVGSVTPTKGQDLLVEALATVNDTAGRRLRCDLVGPLHRDRAHADAVGCAIERHGLSERVRLTGPQAGTQLARAYATTDLLVLPSRVESYGMVVTEALARGIPVLAAAVGGVPETLGHGHDASVPGILVPPDDVPALAAALRRWFGEPALRDGLRRAARARRSRLHGWEVTSRCLAGVLERLPGA</sequence>
<dbReference type="GO" id="GO:0016757">
    <property type="term" value="F:glycosyltransferase activity"/>
    <property type="evidence" value="ECO:0007669"/>
    <property type="project" value="InterPro"/>
</dbReference>
<comment type="caution">
    <text evidence="3">The sequence shown here is derived from an EMBL/GenBank/DDBJ whole genome shotgun (WGS) entry which is preliminary data.</text>
</comment>
<evidence type="ECO:0000313" key="3">
    <source>
        <dbReference type="EMBL" id="NMH91869.1"/>
    </source>
</evidence>
<gene>
    <name evidence="3" type="ORF">HF519_09825</name>
</gene>
<proteinExistence type="predicted"/>
<keyword evidence="1 3" id="KW-0808">Transferase</keyword>
<dbReference type="PANTHER" id="PTHR12526">
    <property type="entry name" value="GLYCOSYLTRANSFERASE"/>
    <property type="match status" value="1"/>
</dbReference>
<reference evidence="3 4" key="1">
    <citation type="submission" date="2020-04" db="EMBL/GenBank/DDBJ databases">
        <authorList>
            <person name="Klaysubun C."/>
            <person name="Duangmal K."/>
            <person name="Lipun K."/>
        </authorList>
    </citation>
    <scope>NUCLEOTIDE SEQUENCE [LARGE SCALE GENOMIC DNA]</scope>
    <source>
        <strain evidence="3 4">DSM 45300</strain>
    </source>
</reference>
<dbReference type="Proteomes" id="UP000586918">
    <property type="component" value="Unassembled WGS sequence"/>
</dbReference>
<dbReference type="AlphaFoldDB" id="A0A848DH45"/>
<dbReference type="Pfam" id="PF00534">
    <property type="entry name" value="Glycos_transf_1"/>
    <property type="match status" value="1"/>
</dbReference>
<name>A0A848DH45_9PSEU</name>
<dbReference type="CDD" id="cd03801">
    <property type="entry name" value="GT4_PimA-like"/>
    <property type="match status" value="1"/>
</dbReference>
<dbReference type="InterPro" id="IPR001296">
    <property type="entry name" value="Glyco_trans_1"/>
</dbReference>
<keyword evidence="4" id="KW-1185">Reference proteome</keyword>
<protein>
    <submittedName>
        <fullName evidence="3">Glycosyltransferase family 4 protein</fullName>
    </submittedName>
</protein>
<dbReference type="SUPFAM" id="SSF53756">
    <property type="entry name" value="UDP-Glycosyltransferase/glycogen phosphorylase"/>
    <property type="match status" value="1"/>
</dbReference>